<keyword evidence="6" id="KW-1185">Reference proteome</keyword>
<sequence>MFAAFIVALAALPSAFAAISVTSPVATTSWAAGQQQVISWKDDGTAPTLANMGVCMVSIYVGSQTQQASSPFDATQLQLITNNVDVSTTSSVAFTPDASIGPNSGAYFIRFESLNFKDATNSQFNAEAFSAKFTLTGMTGTFNSTVQAQIDAGNSSAGSSASSPAASSPTSASSAITSSAASGSSKAASSTGSAKSTASATGASTSSGAAGVFANAGLVGIVSAGLGAMLL</sequence>
<evidence type="ECO:0000256" key="2">
    <source>
        <dbReference type="SAM" id="MobiDB-lite"/>
    </source>
</evidence>
<organism evidence="5 6">
    <name type="scientific">Phlebiopsis gigantea (strain 11061_1 CR5-6)</name>
    <name type="common">White-rot fungus</name>
    <name type="synonym">Peniophora gigantea</name>
    <dbReference type="NCBI Taxonomy" id="745531"/>
    <lineage>
        <taxon>Eukaryota</taxon>
        <taxon>Fungi</taxon>
        <taxon>Dikarya</taxon>
        <taxon>Basidiomycota</taxon>
        <taxon>Agaricomycotina</taxon>
        <taxon>Agaricomycetes</taxon>
        <taxon>Polyporales</taxon>
        <taxon>Phanerochaetaceae</taxon>
        <taxon>Phlebiopsis</taxon>
    </lineage>
</organism>
<feature type="chain" id="PRO_5002167632" description="Yeast cell wall synthesis Kre9/Knh1-like N-terminal domain-containing protein" evidence="3">
    <location>
        <begin position="18"/>
        <end position="231"/>
    </location>
</feature>
<dbReference type="PANTHER" id="PTHR28154">
    <property type="entry name" value="CELL WALL SYNTHESIS PROTEIN KNH1-RELATED"/>
    <property type="match status" value="1"/>
</dbReference>
<dbReference type="InterPro" id="IPR018466">
    <property type="entry name" value="Kre9/Knh1-like_N"/>
</dbReference>
<evidence type="ECO:0000313" key="5">
    <source>
        <dbReference type="EMBL" id="KIP09954.1"/>
    </source>
</evidence>
<dbReference type="STRING" id="745531.A0A0C3NWZ4"/>
<feature type="region of interest" description="Disordered" evidence="2">
    <location>
        <begin position="153"/>
        <end position="206"/>
    </location>
</feature>
<dbReference type="AlphaFoldDB" id="A0A0C3NWZ4"/>
<feature type="compositionally biased region" description="Low complexity" evidence="2">
    <location>
        <begin position="155"/>
        <end position="206"/>
    </location>
</feature>
<feature type="signal peptide" evidence="3">
    <location>
        <begin position="1"/>
        <end position="17"/>
    </location>
</feature>
<evidence type="ECO:0000256" key="3">
    <source>
        <dbReference type="SAM" id="SignalP"/>
    </source>
</evidence>
<feature type="domain" description="Yeast cell wall synthesis Kre9/Knh1-like N-terminal" evidence="4">
    <location>
        <begin position="23"/>
        <end position="121"/>
    </location>
</feature>
<dbReference type="Proteomes" id="UP000053257">
    <property type="component" value="Unassembled WGS sequence"/>
</dbReference>
<evidence type="ECO:0000313" key="6">
    <source>
        <dbReference type="Proteomes" id="UP000053257"/>
    </source>
</evidence>
<evidence type="ECO:0000259" key="4">
    <source>
        <dbReference type="Pfam" id="PF10342"/>
    </source>
</evidence>
<evidence type="ECO:0000256" key="1">
    <source>
        <dbReference type="ARBA" id="ARBA00022729"/>
    </source>
</evidence>
<reference evidence="5 6" key="1">
    <citation type="journal article" date="2014" name="PLoS Genet.">
        <title>Analysis of the Phlebiopsis gigantea genome, transcriptome and secretome provides insight into its pioneer colonization strategies of wood.</title>
        <authorList>
            <person name="Hori C."/>
            <person name="Ishida T."/>
            <person name="Igarashi K."/>
            <person name="Samejima M."/>
            <person name="Suzuki H."/>
            <person name="Master E."/>
            <person name="Ferreira P."/>
            <person name="Ruiz-Duenas F.J."/>
            <person name="Held B."/>
            <person name="Canessa P."/>
            <person name="Larrondo L.F."/>
            <person name="Schmoll M."/>
            <person name="Druzhinina I.S."/>
            <person name="Kubicek C.P."/>
            <person name="Gaskell J.A."/>
            <person name="Kersten P."/>
            <person name="St John F."/>
            <person name="Glasner J."/>
            <person name="Sabat G."/>
            <person name="Splinter BonDurant S."/>
            <person name="Syed K."/>
            <person name="Yadav J."/>
            <person name="Mgbeahuruike A.C."/>
            <person name="Kovalchuk A."/>
            <person name="Asiegbu F.O."/>
            <person name="Lackner G."/>
            <person name="Hoffmeister D."/>
            <person name="Rencoret J."/>
            <person name="Gutierrez A."/>
            <person name="Sun H."/>
            <person name="Lindquist E."/>
            <person name="Barry K."/>
            <person name="Riley R."/>
            <person name="Grigoriev I.V."/>
            <person name="Henrissat B."/>
            <person name="Kues U."/>
            <person name="Berka R.M."/>
            <person name="Martinez A.T."/>
            <person name="Covert S.F."/>
            <person name="Blanchette R.A."/>
            <person name="Cullen D."/>
        </authorList>
    </citation>
    <scope>NUCLEOTIDE SEQUENCE [LARGE SCALE GENOMIC DNA]</scope>
    <source>
        <strain evidence="5 6">11061_1 CR5-6</strain>
    </source>
</reference>
<dbReference type="Pfam" id="PF10342">
    <property type="entry name" value="Kre9_KNH"/>
    <property type="match status" value="1"/>
</dbReference>
<protein>
    <recommendedName>
        <fullName evidence="4">Yeast cell wall synthesis Kre9/Knh1-like N-terminal domain-containing protein</fullName>
    </recommendedName>
</protein>
<accession>A0A0C3NWZ4</accession>
<gene>
    <name evidence="5" type="ORF">PHLGIDRAFT_34176</name>
</gene>
<dbReference type="HOGENOM" id="CLU_078855_2_1_1"/>
<keyword evidence="1 3" id="KW-0732">Signal</keyword>
<name>A0A0C3NWZ4_PHLG1</name>
<dbReference type="InterPro" id="IPR045328">
    <property type="entry name" value="Kre9/Knh1"/>
</dbReference>
<dbReference type="GO" id="GO:0042546">
    <property type="term" value="P:cell wall biogenesis"/>
    <property type="evidence" value="ECO:0007669"/>
    <property type="project" value="InterPro"/>
</dbReference>
<dbReference type="GO" id="GO:0006078">
    <property type="term" value="P:(1-&gt;6)-beta-D-glucan biosynthetic process"/>
    <property type="evidence" value="ECO:0007669"/>
    <property type="project" value="InterPro"/>
</dbReference>
<dbReference type="OrthoDB" id="2432613at2759"/>
<dbReference type="EMBL" id="KN840460">
    <property type="protein sequence ID" value="KIP09954.1"/>
    <property type="molecule type" value="Genomic_DNA"/>
</dbReference>
<dbReference type="PANTHER" id="PTHR28154:SF1">
    <property type="entry name" value="CELL WALL SYNTHESIS PROTEIN KNH1-RELATED"/>
    <property type="match status" value="1"/>
</dbReference>
<proteinExistence type="predicted"/>